<evidence type="ECO:0000259" key="3">
    <source>
        <dbReference type="Pfam" id="PF13807"/>
    </source>
</evidence>
<feature type="coiled-coil region" evidence="1">
    <location>
        <begin position="162"/>
        <end position="225"/>
    </location>
</feature>
<evidence type="ECO:0000313" key="4">
    <source>
        <dbReference type="EMBL" id="ORJ63381.1"/>
    </source>
</evidence>
<evidence type="ECO:0000256" key="1">
    <source>
        <dbReference type="SAM" id="Coils"/>
    </source>
</evidence>
<name>A0A1X0YDU5_9BACT</name>
<dbReference type="InterPro" id="IPR032807">
    <property type="entry name" value="GNVR"/>
</dbReference>
<keyword evidence="2" id="KW-1133">Transmembrane helix</keyword>
<dbReference type="InterPro" id="IPR050445">
    <property type="entry name" value="Bact_polysacc_biosynth/exp"/>
</dbReference>
<comment type="caution">
    <text evidence="4">The sequence shown here is derived from an EMBL/GenBank/DDBJ whole genome shotgun (WGS) entry which is preliminary data.</text>
</comment>
<feature type="transmembrane region" description="Helical" evidence="2">
    <location>
        <begin position="472"/>
        <end position="494"/>
    </location>
</feature>
<dbReference type="OrthoDB" id="5390369at2"/>
<dbReference type="STRING" id="1969733.B5V00_00515"/>
<dbReference type="InterPro" id="IPR014345">
    <property type="entry name" value="XrtA_polysacc_chain"/>
</dbReference>
<feature type="transmembrane region" description="Helical" evidence="2">
    <location>
        <begin position="411"/>
        <end position="430"/>
    </location>
</feature>
<feature type="domain" description="Tyrosine-protein kinase G-rich" evidence="3">
    <location>
        <begin position="354"/>
        <end position="429"/>
    </location>
</feature>
<sequence length="497" mass="56002">MKELFRYLEMIYERRTLFVLTTILATVVFICGSYLLPRKYEADSTVFIEKSVINNLVKGLAITPDMDDRIRVLKYALLSRGLITRVLKDLDMDTLHPDAGDFQGLVSSLQVRTKIEVKGKDLFTVSLVDRDPKFAQQYVNRLVSAYVEENLSGKREETYGANRFLQDQLTHFKKKLDTAEDAIIAFRKKQGIFLSQDEAGSLADLKDYQKQIEQIGIQLNTLKARKTKLAGQMRSLEPTIAVFSEKQRDDRISFLEARLQQLLLTYTENYPDVVRLKAEMEDLKARDAIVDVKEPVKSQMMVSNPVYQDVQQKMLAIEAEIGALTSHRKSLRKIIADRKAALQNVPVSRKKLAVLTQERDSYRKIYQELLLRLGQAEVSKQMEIGDKATTFRIVDPAYLPTRPIFPNRIKMILLAVCAAIGVGAGLVILLESLKGAIRSADELTLAGLPIIGVIPIIVDSESQTALVRGNRILGMVVVLYFAGIATVLACEMFLPRG</sequence>
<gene>
    <name evidence="4" type="ORF">B5V00_00515</name>
</gene>
<keyword evidence="2" id="KW-0812">Transmembrane</keyword>
<dbReference type="PANTHER" id="PTHR32309">
    <property type="entry name" value="TYROSINE-PROTEIN KINASE"/>
    <property type="match status" value="1"/>
</dbReference>
<feature type="transmembrane region" description="Helical" evidence="2">
    <location>
        <begin position="16"/>
        <end position="36"/>
    </location>
</feature>
<dbReference type="GO" id="GO:0005886">
    <property type="term" value="C:plasma membrane"/>
    <property type="evidence" value="ECO:0007669"/>
    <property type="project" value="TreeGrafter"/>
</dbReference>
<reference evidence="4 5" key="1">
    <citation type="submission" date="2017-03" db="EMBL/GenBank/DDBJ databases">
        <title>Genome sequence of Geothermobacter sp. EPR-M, Deep-Sea Iron Reducer.</title>
        <authorList>
            <person name="Tully B."/>
            <person name="Savalia P."/>
            <person name="Abuyen K."/>
            <person name="Baughan C."/>
            <person name="Romero E."/>
            <person name="Ronkowski C."/>
            <person name="Torres B."/>
            <person name="Tremblay J."/>
            <person name="Trujillo A."/>
            <person name="Tyler M."/>
            <person name="Perez-Rodriguez I."/>
            <person name="Amend J."/>
        </authorList>
    </citation>
    <scope>NUCLEOTIDE SEQUENCE [LARGE SCALE GENOMIC DNA]</scope>
    <source>
        <strain evidence="4 5">EPR-M</strain>
    </source>
</reference>
<dbReference type="Pfam" id="PF13807">
    <property type="entry name" value="GNVR"/>
    <property type="match status" value="1"/>
</dbReference>
<feature type="transmembrane region" description="Helical" evidence="2">
    <location>
        <begin position="442"/>
        <end position="460"/>
    </location>
</feature>
<protein>
    <recommendedName>
        <fullName evidence="3">Tyrosine-protein kinase G-rich domain-containing protein</fullName>
    </recommendedName>
</protein>
<evidence type="ECO:0000256" key="2">
    <source>
        <dbReference type="SAM" id="Phobius"/>
    </source>
</evidence>
<proteinExistence type="predicted"/>
<keyword evidence="2" id="KW-0472">Membrane</keyword>
<dbReference type="EMBL" id="NAAD01000001">
    <property type="protein sequence ID" value="ORJ63381.1"/>
    <property type="molecule type" value="Genomic_DNA"/>
</dbReference>
<keyword evidence="1" id="KW-0175">Coiled coil</keyword>
<keyword evidence="5" id="KW-1185">Reference proteome</keyword>
<dbReference type="AlphaFoldDB" id="A0A1X0YDU5"/>
<organism evidence="4 5">
    <name type="scientific">Geothermobacter hydrogeniphilus</name>
    <dbReference type="NCBI Taxonomy" id="1969733"/>
    <lineage>
        <taxon>Bacteria</taxon>
        <taxon>Pseudomonadati</taxon>
        <taxon>Thermodesulfobacteriota</taxon>
        <taxon>Desulfuromonadia</taxon>
        <taxon>Desulfuromonadales</taxon>
        <taxon>Geothermobacteraceae</taxon>
        <taxon>Geothermobacter</taxon>
    </lineage>
</organism>
<dbReference type="PANTHER" id="PTHR32309:SF13">
    <property type="entry name" value="FERRIC ENTEROBACTIN TRANSPORT PROTEIN FEPE"/>
    <property type="match status" value="1"/>
</dbReference>
<dbReference type="RefSeq" id="WP_085008411.1">
    <property type="nucleotide sequence ID" value="NZ_NAAD01000001.1"/>
</dbReference>
<accession>A0A1X0YDU5</accession>
<dbReference type="Proteomes" id="UP000193136">
    <property type="component" value="Unassembled WGS sequence"/>
</dbReference>
<dbReference type="NCBIfam" id="TIGR03007">
    <property type="entry name" value="pepcterm_ChnLen"/>
    <property type="match status" value="1"/>
</dbReference>
<dbReference type="GO" id="GO:0004713">
    <property type="term" value="F:protein tyrosine kinase activity"/>
    <property type="evidence" value="ECO:0007669"/>
    <property type="project" value="TreeGrafter"/>
</dbReference>
<evidence type="ECO:0000313" key="5">
    <source>
        <dbReference type="Proteomes" id="UP000193136"/>
    </source>
</evidence>